<keyword evidence="4 13" id="KW-0245">EGF-like domain</keyword>
<dbReference type="SMART" id="SM00020">
    <property type="entry name" value="Tryp_SPc"/>
    <property type="match status" value="1"/>
</dbReference>
<dbReference type="CDD" id="cd00061">
    <property type="entry name" value="FN1"/>
    <property type="match status" value="1"/>
</dbReference>
<evidence type="ECO:0000259" key="18">
    <source>
        <dbReference type="PROSITE" id="PS50240"/>
    </source>
</evidence>
<dbReference type="InterPro" id="IPR000001">
    <property type="entry name" value="Kringle"/>
</dbReference>
<dbReference type="Pfam" id="PF00051">
    <property type="entry name" value="Kringle"/>
    <property type="match status" value="1"/>
</dbReference>
<evidence type="ECO:0000259" key="16">
    <source>
        <dbReference type="PROSITE" id="PS50026"/>
    </source>
</evidence>
<gene>
    <name evidence="20" type="primary">HGFAC</name>
</gene>
<dbReference type="KEGG" id="ptex:113435755"/>
<dbReference type="SUPFAM" id="SSF50494">
    <property type="entry name" value="Trypsin-like serine proteases"/>
    <property type="match status" value="1"/>
</dbReference>
<dbReference type="SUPFAM" id="SSF57196">
    <property type="entry name" value="EGF/Laminin"/>
    <property type="match status" value="1"/>
</dbReference>
<feature type="domain" description="Fibronectin type-I" evidence="19">
    <location>
        <begin position="96"/>
        <end position="136"/>
    </location>
</feature>
<name>A0A670ZCC0_PSETE</name>
<dbReference type="Ensembl" id="ENSPTXT00000022031.1">
    <property type="protein sequence ID" value="ENSPTXP00000021380.1"/>
    <property type="gene ID" value="ENSPTXG00000014791.1"/>
</dbReference>
<protein>
    <submittedName>
        <fullName evidence="20">HGF activator</fullName>
    </submittedName>
</protein>
<dbReference type="PANTHER" id="PTHR24264:SF43">
    <property type="entry name" value="HEPATOCYTE GROWTH FACTOR ACTIVATOR"/>
    <property type="match status" value="1"/>
</dbReference>
<dbReference type="Gene3D" id="2.40.20.10">
    <property type="entry name" value="Plasminogen Kringle 4"/>
    <property type="match status" value="1"/>
</dbReference>
<dbReference type="GO" id="GO:0004252">
    <property type="term" value="F:serine-type endopeptidase activity"/>
    <property type="evidence" value="ECO:0007669"/>
    <property type="project" value="InterPro"/>
</dbReference>
<keyword evidence="9" id="KW-0720">Serine protease</keyword>
<comment type="subcellular location">
    <subcellularLocation>
        <location evidence="1">Secreted</location>
    </subcellularLocation>
</comment>
<comment type="caution">
    <text evidence="13">Lacks conserved residue(s) required for the propagation of feature annotation.</text>
</comment>
<feature type="disulfide bond" evidence="13">
    <location>
        <begin position="84"/>
        <end position="93"/>
    </location>
</feature>
<evidence type="ECO:0000256" key="12">
    <source>
        <dbReference type="PIRSR" id="PIRSR001143-1"/>
    </source>
</evidence>
<dbReference type="SUPFAM" id="SSF57603">
    <property type="entry name" value="FnI-like domain"/>
    <property type="match status" value="1"/>
</dbReference>
<feature type="active site" description="Charge relay system" evidence="12">
    <location>
        <position position="393"/>
    </location>
</feature>
<evidence type="ECO:0000256" key="14">
    <source>
        <dbReference type="PROSITE-ProRule" id="PRU00121"/>
    </source>
</evidence>
<dbReference type="PROSITE" id="PS50026">
    <property type="entry name" value="EGF_3"/>
    <property type="match status" value="1"/>
</dbReference>
<feature type="chain" id="PRO_5025555924" evidence="15">
    <location>
        <begin position="16"/>
        <end position="547"/>
    </location>
</feature>
<dbReference type="OrthoDB" id="9925451at2759"/>
<evidence type="ECO:0000256" key="9">
    <source>
        <dbReference type="ARBA" id="ARBA00022825"/>
    </source>
</evidence>
<evidence type="ECO:0000256" key="3">
    <source>
        <dbReference type="ARBA" id="ARBA00022525"/>
    </source>
</evidence>
<evidence type="ECO:0000256" key="13">
    <source>
        <dbReference type="PROSITE-ProRule" id="PRU00076"/>
    </source>
</evidence>
<feature type="disulfide bond" evidence="13">
    <location>
        <begin position="65"/>
        <end position="82"/>
    </location>
</feature>
<keyword evidence="6" id="KW-0645">Protease</keyword>
<dbReference type="Gene3D" id="2.10.25.10">
    <property type="entry name" value="Laminin"/>
    <property type="match status" value="2"/>
</dbReference>
<dbReference type="InterPro" id="IPR009003">
    <property type="entry name" value="Peptidase_S1_PA"/>
</dbReference>
<evidence type="ECO:0000256" key="2">
    <source>
        <dbReference type="ARBA" id="ARBA00009228"/>
    </source>
</evidence>
<dbReference type="SMART" id="SM00130">
    <property type="entry name" value="KR"/>
    <property type="match status" value="1"/>
</dbReference>
<dbReference type="InterPro" id="IPR012224">
    <property type="entry name" value="Pept_S1A_FX"/>
</dbReference>
<dbReference type="InterPro" id="IPR050127">
    <property type="entry name" value="Serine_Proteases_S1"/>
</dbReference>
<evidence type="ECO:0000256" key="8">
    <source>
        <dbReference type="ARBA" id="ARBA00022801"/>
    </source>
</evidence>
<dbReference type="InterPro" id="IPR018056">
    <property type="entry name" value="Kringle_CS"/>
</dbReference>
<feature type="active site" description="Charge relay system" evidence="12">
    <location>
        <position position="343"/>
    </location>
</feature>
<dbReference type="PROSITE" id="PS51091">
    <property type="entry name" value="FN1_2"/>
    <property type="match status" value="1"/>
</dbReference>
<keyword evidence="11" id="KW-0325">Glycoprotein</keyword>
<dbReference type="GO" id="GO:0005791">
    <property type="term" value="C:rough endoplasmic reticulum"/>
    <property type="evidence" value="ECO:0007669"/>
    <property type="project" value="TreeGrafter"/>
</dbReference>
<keyword evidence="10 13" id="KW-1015">Disulfide bond</keyword>
<dbReference type="FunFam" id="2.40.10.10:FF:000061">
    <property type="entry name" value="Hepatocyte growth factor activator"/>
    <property type="match status" value="1"/>
</dbReference>
<feature type="domain" description="Peptidase S1" evidence="18">
    <location>
        <begin position="304"/>
        <end position="542"/>
    </location>
</feature>
<dbReference type="CDD" id="cd00190">
    <property type="entry name" value="Tryp_SPc"/>
    <property type="match status" value="1"/>
</dbReference>
<feature type="signal peptide" evidence="15">
    <location>
        <begin position="1"/>
        <end position="15"/>
    </location>
</feature>
<dbReference type="Proteomes" id="UP000472273">
    <property type="component" value="Unplaced"/>
</dbReference>
<dbReference type="GeneTree" id="ENSGT00940000159778"/>
<dbReference type="GO" id="GO:0005509">
    <property type="term" value="F:calcium ion binding"/>
    <property type="evidence" value="ECO:0007669"/>
    <property type="project" value="InterPro"/>
</dbReference>
<dbReference type="GO" id="GO:0035821">
    <property type="term" value="P:modulation of process of another organism"/>
    <property type="evidence" value="ECO:0007669"/>
    <property type="project" value="UniProtKB-ARBA"/>
</dbReference>
<dbReference type="RefSeq" id="XP_026555558.1">
    <property type="nucleotide sequence ID" value="XM_026699773.1"/>
</dbReference>
<dbReference type="InterPro" id="IPR000742">
    <property type="entry name" value="EGF"/>
</dbReference>
<reference evidence="20" key="2">
    <citation type="submission" date="2025-09" db="UniProtKB">
        <authorList>
            <consortium name="Ensembl"/>
        </authorList>
    </citation>
    <scope>IDENTIFICATION</scope>
</reference>
<dbReference type="InterPro" id="IPR001314">
    <property type="entry name" value="Peptidase_S1A"/>
</dbReference>
<evidence type="ECO:0000313" key="20">
    <source>
        <dbReference type="Ensembl" id="ENSPTXP00000021380.1"/>
    </source>
</evidence>
<dbReference type="FunFam" id="2.40.20.10:FF:000016">
    <property type="entry name" value="Coagulation factor XII"/>
    <property type="match status" value="1"/>
</dbReference>
<dbReference type="InterPro" id="IPR000083">
    <property type="entry name" value="Fibronectin_type1"/>
</dbReference>
<feature type="disulfide bond" evidence="14">
    <location>
        <begin position="205"/>
        <end position="244"/>
    </location>
</feature>
<dbReference type="InterPro" id="IPR001254">
    <property type="entry name" value="Trypsin_dom"/>
</dbReference>
<dbReference type="CTD" id="3083"/>
<keyword evidence="8" id="KW-0378">Hydrolase</keyword>
<dbReference type="PIRSF" id="PIRSF001143">
    <property type="entry name" value="Factor_X"/>
    <property type="match status" value="1"/>
</dbReference>
<keyword evidence="5 14" id="KW-0420">Kringle</keyword>
<dbReference type="Pfam" id="PF00089">
    <property type="entry name" value="Trypsin"/>
    <property type="match status" value="1"/>
</dbReference>
<feature type="domain" description="Kringle" evidence="17">
    <location>
        <begin position="183"/>
        <end position="262"/>
    </location>
</feature>
<sequence length="547" mass="61349">MKIYIFSMTLALVSGLRNATTGPEEIKAGIKTTANPQYEVYQHQSTKKNDMEQSDVPHDCRRNPCRNGGTCFRECDQCPQRCICPAEFMGKQCEVAKCFDETLYEYFEVGDSWARIYQGSIQACTCVNGKIDCHPEMYTDCPSDPCLLRGSRSCRRTLFSDTTICMCSHLFRGRHCNLAPSQSCYLGNATNYLGLAKKTVSGDDCLPWTSDLLSYNDPQTNTVQLGLGSHSYCRSPDEDEQPWCYFIKDSGLSWGYCNVSSCRSGRRLLPPPPNFLPEAVDEFAMIKKSCGRRHKKQKFVRPRIVGGSSALPGSHPWLASINVGRNFCAGSLIRSCWLVTSAHCFANSPLTSTVHVVLGQHFFNKTTDITQEFKIEKYIMHPDYSVFNPTENDIVLVKLKKVNQRCAVRSRFIQPICLPEASMSFPDHYKCYVVGWGYLHQNSSRYSNVVQEALIPIIPDYKCQNADVYGAEISENMFCAGYLDGRSDACQGDSGGPLACERDGAFYLYGIVSWGDGCGKARKPGVYTKVTNYVNWIEQVIQRPPKG</sequence>
<feature type="active site" description="Charge relay system" evidence="12">
    <location>
        <position position="494"/>
    </location>
</feature>
<dbReference type="InterPro" id="IPR043504">
    <property type="entry name" value="Peptidase_S1_PA_chymotrypsin"/>
</dbReference>
<evidence type="ECO:0000256" key="1">
    <source>
        <dbReference type="ARBA" id="ARBA00004613"/>
    </source>
</evidence>
<dbReference type="AlphaFoldDB" id="A0A670ZCC0"/>
<keyword evidence="7 15" id="KW-0732">Signal</keyword>
<keyword evidence="3" id="KW-0964">Secreted</keyword>
<dbReference type="PROSITE" id="PS00021">
    <property type="entry name" value="KRINGLE_1"/>
    <property type="match status" value="1"/>
</dbReference>
<dbReference type="GO" id="GO:0007596">
    <property type="term" value="P:blood coagulation"/>
    <property type="evidence" value="ECO:0007669"/>
    <property type="project" value="InterPro"/>
</dbReference>
<dbReference type="PROSITE" id="PS00135">
    <property type="entry name" value="TRYPSIN_SER"/>
    <property type="match status" value="1"/>
</dbReference>
<dbReference type="OMA" id="ETRYEYF"/>
<evidence type="ECO:0000256" key="11">
    <source>
        <dbReference type="ARBA" id="ARBA00023180"/>
    </source>
</evidence>
<dbReference type="PROSITE" id="PS50070">
    <property type="entry name" value="KRINGLE_2"/>
    <property type="match status" value="1"/>
</dbReference>
<reference evidence="20" key="1">
    <citation type="submission" date="2025-08" db="UniProtKB">
        <authorList>
            <consortium name="Ensembl"/>
        </authorList>
    </citation>
    <scope>IDENTIFICATION</scope>
</reference>
<dbReference type="PANTHER" id="PTHR24264">
    <property type="entry name" value="TRYPSIN-RELATED"/>
    <property type="match status" value="1"/>
</dbReference>
<keyword evidence="21" id="KW-1185">Reference proteome</keyword>
<evidence type="ECO:0000256" key="10">
    <source>
        <dbReference type="ARBA" id="ARBA00023157"/>
    </source>
</evidence>
<evidence type="ECO:0000256" key="4">
    <source>
        <dbReference type="ARBA" id="ARBA00022536"/>
    </source>
</evidence>
<dbReference type="Gene3D" id="2.40.10.10">
    <property type="entry name" value="Trypsin-like serine proteases"/>
    <property type="match status" value="1"/>
</dbReference>
<evidence type="ECO:0000256" key="7">
    <source>
        <dbReference type="ARBA" id="ARBA00022729"/>
    </source>
</evidence>
<evidence type="ECO:0000259" key="17">
    <source>
        <dbReference type="PROSITE" id="PS50070"/>
    </source>
</evidence>
<dbReference type="InterPro" id="IPR038178">
    <property type="entry name" value="Kringle_sf"/>
</dbReference>
<evidence type="ECO:0000256" key="15">
    <source>
        <dbReference type="SAM" id="SignalP"/>
    </source>
</evidence>
<dbReference type="Pfam" id="PF00039">
    <property type="entry name" value="fn1"/>
    <property type="match status" value="1"/>
</dbReference>
<dbReference type="SUPFAM" id="SSF57440">
    <property type="entry name" value="Kringle-like"/>
    <property type="match status" value="1"/>
</dbReference>
<comment type="similarity">
    <text evidence="2">Belongs to the peptidase S1 family. Snake venom subfamily.</text>
</comment>
<accession>A0A670ZCC0</accession>
<evidence type="ECO:0000259" key="19">
    <source>
        <dbReference type="PROSITE" id="PS51091"/>
    </source>
</evidence>
<dbReference type="PROSITE" id="PS00022">
    <property type="entry name" value="EGF_1"/>
    <property type="match status" value="2"/>
</dbReference>
<organism evidence="20 21">
    <name type="scientific">Pseudonaja textilis</name>
    <name type="common">Eastern brown snake</name>
    <dbReference type="NCBI Taxonomy" id="8673"/>
    <lineage>
        <taxon>Eukaryota</taxon>
        <taxon>Metazoa</taxon>
        <taxon>Chordata</taxon>
        <taxon>Craniata</taxon>
        <taxon>Vertebrata</taxon>
        <taxon>Euteleostomi</taxon>
        <taxon>Lepidosauria</taxon>
        <taxon>Squamata</taxon>
        <taxon>Bifurcata</taxon>
        <taxon>Unidentata</taxon>
        <taxon>Episquamata</taxon>
        <taxon>Toxicofera</taxon>
        <taxon>Serpentes</taxon>
        <taxon>Colubroidea</taxon>
        <taxon>Elapidae</taxon>
        <taxon>Hydrophiinae</taxon>
        <taxon>Pseudonaja</taxon>
    </lineage>
</organism>
<evidence type="ECO:0000256" key="6">
    <source>
        <dbReference type="ARBA" id="ARBA00022670"/>
    </source>
</evidence>
<feature type="domain" description="EGF-like" evidence="16">
    <location>
        <begin position="56"/>
        <end position="94"/>
    </location>
</feature>
<dbReference type="InterPro" id="IPR013806">
    <property type="entry name" value="Kringle-like"/>
</dbReference>
<dbReference type="PROSITE" id="PS01253">
    <property type="entry name" value="FN1_1"/>
    <property type="match status" value="1"/>
</dbReference>
<dbReference type="GeneID" id="113435755"/>
<dbReference type="GO" id="GO:0031638">
    <property type="term" value="P:zymogen activation"/>
    <property type="evidence" value="ECO:0007669"/>
    <property type="project" value="TreeGrafter"/>
</dbReference>
<dbReference type="PROSITE" id="PS50240">
    <property type="entry name" value="TRYPSIN_DOM"/>
    <property type="match status" value="1"/>
</dbReference>
<dbReference type="InterPro" id="IPR033116">
    <property type="entry name" value="TRYPSIN_SER"/>
</dbReference>
<dbReference type="GO" id="GO:0005615">
    <property type="term" value="C:extracellular space"/>
    <property type="evidence" value="ECO:0007669"/>
    <property type="project" value="TreeGrafter"/>
</dbReference>
<evidence type="ECO:0000313" key="21">
    <source>
        <dbReference type="Proteomes" id="UP000472273"/>
    </source>
</evidence>
<dbReference type="PRINTS" id="PR00722">
    <property type="entry name" value="CHYMOTRYPSIN"/>
</dbReference>
<dbReference type="PRINTS" id="PR00018">
    <property type="entry name" value="KRINGLE"/>
</dbReference>
<proteinExistence type="inferred from homology"/>
<evidence type="ECO:0000256" key="5">
    <source>
        <dbReference type="ARBA" id="ARBA00022572"/>
    </source>
</evidence>